<organism evidence="7 8">
    <name type="scientific">Trifolium pratense</name>
    <name type="common">Red clover</name>
    <dbReference type="NCBI Taxonomy" id="57577"/>
    <lineage>
        <taxon>Eukaryota</taxon>
        <taxon>Viridiplantae</taxon>
        <taxon>Streptophyta</taxon>
        <taxon>Embryophyta</taxon>
        <taxon>Tracheophyta</taxon>
        <taxon>Spermatophyta</taxon>
        <taxon>Magnoliopsida</taxon>
        <taxon>eudicotyledons</taxon>
        <taxon>Gunneridae</taxon>
        <taxon>Pentapetalae</taxon>
        <taxon>rosids</taxon>
        <taxon>fabids</taxon>
        <taxon>Fabales</taxon>
        <taxon>Fabaceae</taxon>
        <taxon>Papilionoideae</taxon>
        <taxon>50 kb inversion clade</taxon>
        <taxon>NPAAA clade</taxon>
        <taxon>Hologalegina</taxon>
        <taxon>IRL clade</taxon>
        <taxon>Trifolieae</taxon>
        <taxon>Trifolium</taxon>
    </lineage>
</organism>
<dbReference type="InterPro" id="IPR008176">
    <property type="entry name" value="Defensin_plant"/>
</dbReference>
<keyword evidence="4" id="KW-1015">Disulfide bond</keyword>
<dbReference type="EMBL" id="ASHM01073399">
    <property type="protein sequence ID" value="PNX55940.1"/>
    <property type="molecule type" value="Genomic_DNA"/>
</dbReference>
<feature type="chain" id="PRO_5014441620" evidence="5">
    <location>
        <begin position="29"/>
        <end position="86"/>
    </location>
</feature>
<name>A0A2K3JPJ0_TRIPR</name>
<sequence>MATTFTSSTRHLFTFLVFFCLALRLIYADVRIAAAICGRPSGTWSGPCVGSNICNDQCKERENAVGGGCNVLACYCHYICDGGGNR</sequence>
<reference evidence="7 8" key="1">
    <citation type="journal article" date="2014" name="Am. J. Bot.">
        <title>Genome assembly and annotation for red clover (Trifolium pratense; Fabaceae).</title>
        <authorList>
            <person name="Istvanek J."/>
            <person name="Jaros M."/>
            <person name="Krenek A."/>
            <person name="Repkova J."/>
        </authorList>
    </citation>
    <scope>NUCLEOTIDE SEQUENCE [LARGE SCALE GENOMIC DNA]</scope>
    <source>
        <strain evidence="8">cv. Tatra</strain>
        <tissue evidence="7">Young leaves</tissue>
    </source>
</reference>
<dbReference type="SUPFAM" id="SSF57095">
    <property type="entry name" value="Scorpion toxin-like"/>
    <property type="match status" value="1"/>
</dbReference>
<dbReference type="Proteomes" id="UP000236291">
    <property type="component" value="Unassembled WGS sequence"/>
</dbReference>
<evidence type="ECO:0000256" key="2">
    <source>
        <dbReference type="ARBA" id="ARBA00022577"/>
    </source>
</evidence>
<dbReference type="GO" id="GO:0050832">
    <property type="term" value="P:defense response to fungus"/>
    <property type="evidence" value="ECO:0007669"/>
    <property type="project" value="UniProtKB-KW"/>
</dbReference>
<proteinExistence type="predicted"/>
<dbReference type="Pfam" id="PF00304">
    <property type="entry name" value="Gamma-thionin"/>
    <property type="match status" value="1"/>
</dbReference>
<dbReference type="SMART" id="SM00505">
    <property type="entry name" value="Knot1"/>
    <property type="match status" value="1"/>
</dbReference>
<keyword evidence="1" id="KW-0929">Antimicrobial</keyword>
<feature type="signal peptide" evidence="5">
    <location>
        <begin position="1"/>
        <end position="28"/>
    </location>
</feature>
<dbReference type="PANTHER" id="PTHR33147:SF46">
    <property type="entry name" value="DEFENSIN-LIKE PROTEIN 19"/>
    <property type="match status" value="1"/>
</dbReference>
<dbReference type="InterPro" id="IPR003614">
    <property type="entry name" value="Knottins"/>
</dbReference>
<dbReference type="InterPro" id="IPR036574">
    <property type="entry name" value="Scorpion_toxin-like_sf"/>
</dbReference>
<keyword evidence="2" id="KW-0295">Fungicide</keyword>
<dbReference type="GO" id="GO:0031640">
    <property type="term" value="P:killing of cells of another organism"/>
    <property type="evidence" value="ECO:0007669"/>
    <property type="project" value="UniProtKB-KW"/>
</dbReference>
<dbReference type="AlphaFoldDB" id="A0A2K3JPJ0"/>
<evidence type="ECO:0000256" key="3">
    <source>
        <dbReference type="ARBA" id="ARBA00022729"/>
    </source>
</evidence>
<evidence type="ECO:0000256" key="5">
    <source>
        <dbReference type="SAM" id="SignalP"/>
    </source>
</evidence>
<gene>
    <name evidence="7" type="ORF">L195_g049574</name>
</gene>
<keyword evidence="3 5" id="KW-0732">Signal</keyword>
<comment type="caution">
    <text evidence="7">The sequence shown here is derived from an EMBL/GenBank/DDBJ whole genome shotgun (WGS) entry which is preliminary data.</text>
</comment>
<accession>A0A2K3JPJ0</accession>
<evidence type="ECO:0000313" key="8">
    <source>
        <dbReference type="Proteomes" id="UP000236291"/>
    </source>
</evidence>
<dbReference type="OrthoDB" id="1851987at2759"/>
<evidence type="ECO:0000313" key="7">
    <source>
        <dbReference type="EMBL" id="PNX55940.1"/>
    </source>
</evidence>
<reference evidence="7 8" key="2">
    <citation type="journal article" date="2017" name="Front. Plant Sci.">
        <title>Gene Classification and Mining of Molecular Markers Useful in Red Clover (Trifolium pratense) Breeding.</title>
        <authorList>
            <person name="Istvanek J."/>
            <person name="Dluhosova J."/>
            <person name="Dluhos P."/>
            <person name="Patkova L."/>
            <person name="Nedelnik J."/>
            <person name="Repkova J."/>
        </authorList>
    </citation>
    <scope>NUCLEOTIDE SEQUENCE [LARGE SCALE GENOMIC DNA]</scope>
    <source>
        <strain evidence="8">cv. Tatra</strain>
        <tissue evidence="7">Young leaves</tissue>
    </source>
</reference>
<feature type="domain" description="Knottins-like" evidence="6">
    <location>
        <begin position="36"/>
        <end position="80"/>
    </location>
</feature>
<evidence type="ECO:0000256" key="4">
    <source>
        <dbReference type="ARBA" id="ARBA00023157"/>
    </source>
</evidence>
<dbReference type="PANTHER" id="PTHR33147">
    <property type="entry name" value="DEFENSIN-LIKE PROTEIN 1"/>
    <property type="match status" value="1"/>
</dbReference>
<evidence type="ECO:0000256" key="1">
    <source>
        <dbReference type="ARBA" id="ARBA00022529"/>
    </source>
</evidence>
<protein>
    <submittedName>
        <fullName evidence="7">Defensin-like protein 19-like</fullName>
    </submittedName>
</protein>
<dbReference type="Gene3D" id="3.30.30.10">
    <property type="entry name" value="Knottin, scorpion toxin-like"/>
    <property type="match status" value="1"/>
</dbReference>
<evidence type="ECO:0000259" key="6">
    <source>
        <dbReference type="SMART" id="SM00505"/>
    </source>
</evidence>
<dbReference type="PROSITE" id="PS00940">
    <property type="entry name" value="GAMMA_THIONIN"/>
    <property type="match status" value="1"/>
</dbReference>